<evidence type="ECO:0000313" key="10">
    <source>
        <dbReference type="Proteomes" id="UP001159042"/>
    </source>
</evidence>
<dbReference type="GO" id="GO:0003700">
    <property type="term" value="F:DNA-binding transcription factor activity"/>
    <property type="evidence" value="ECO:0007669"/>
    <property type="project" value="TreeGrafter"/>
</dbReference>
<dbReference type="Pfam" id="PF00096">
    <property type="entry name" value="zf-C2H2"/>
    <property type="match status" value="2"/>
</dbReference>
<evidence type="ECO:0000256" key="4">
    <source>
        <dbReference type="ARBA" id="ARBA00022771"/>
    </source>
</evidence>
<dbReference type="InterPro" id="IPR036236">
    <property type="entry name" value="Znf_C2H2_sf"/>
</dbReference>
<proteinExistence type="predicted"/>
<dbReference type="PROSITE" id="PS50157">
    <property type="entry name" value="ZINC_FINGER_C2H2_2"/>
    <property type="match status" value="6"/>
</dbReference>
<keyword evidence="2" id="KW-0479">Metal-binding</keyword>
<organism evidence="9 10">
    <name type="scientific">Exocentrus adspersus</name>
    <dbReference type="NCBI Taxonomy" id="1586481"/>
    <lineage>
        <taxon>Eukaryota</taxon>
        <taxon>Metazoa</taxon>
        <taxon>Ecdysozoa</taxon>
        <taxon>Arthropoda</taxon>
        <taxon>Hexapoda</taxon>
        <taxon>Insecta</taxon>
        <taxon>Pterygota</taxon>
        <taxon>Neoptera</taxon>
        <taxon>Endopterygota</taxon>
        <taxon>Coleoptera</taxon>
        <taxon>Polyphaga</taxon>
        <taxon>Cucujiformia</taxon>
        <taxon>Chrysomeloidea</taxon>
        <taxon>Cerambycidae</taxon>
        <taxon>Lamiinae</taxon>
        <taxon>Acanthocinini</taxon>
        <taxon>Exocentrus</taxon>
    </lineage>
</organism>
<feature type="domain" description="C2H2-type" evidence="8">
    <location>
        <begin position="334"/>
        <end position="361"/>
    </location>
</feature>
<keyword evidence="3" id="KW-0677">Repeat</keyword>
<evidence type="ECO:0000256" key="6">
    <source>
        <dbReference type="ARBA" id="ARBA00023242"/>
    </source>
</evidence>
<comment type="subcellular location">
    <subcellularLocation>
        <location evidence="1">Nucleus</location>
    </subcellularLocation>
</comment>
<evidence type="ECO:0000259" key="8">
    <source>
        <dbReference type="PROSITE" id="PS50157"/>
    </source>
</evidence>
<dbReference type="GO" id="GO:0000978">
    <property type="term" value="F:RNA polymerase II cis-regulatory region sequence-specific DNA binding"/>
    <property type="evidence" value="ECO:0007669"/>
    <property type="project" value="TreeGrafter"/>
</dbReference>
<keyword evidence="10" id="KW-1185">Reference proteome</keyword>
<keyword evidence="6" id="KW-0539">Nucleus</keyword>
<dbReference type="GO" id="GO:0005634">
    <property type="term" value="C:nucleus"/>
    <property type="evidence" value="ECO:0007669"/>
    <property type="project" value="UniProtKB-SubCell"/>
</dbReference>
<evidence type="ECO:0000313" key="9">
    <source>
        <dbReference type="EMBL" id="KAJ8913667.1"/>
    </source>
</evidence>
<comment type="caution">
    <text evidence="9">The sequence shown here is derived from an EMBL/GenBank/DDBJ whole genome shotgun (WGS) entry which is preliminary data.</text>
</comment>
<evidence type="ECO:0000256" key="5">
    <source>
        <dbReference type="ARBA" id="ARBA00022833"/>
    </source>
</evidence>
<feature type="domain" description="C2H2-type" evidence="8">
    <location>
        <begin position="499"/>
        <end position="526"/>
    </location>
</feature>
<dbReference type="AlphaFoldDB" id="A0AAV8VH73"/>
<gene>
    <name evidence="9" type="ORF">NQ315_007384</name>
</gene>
<dbReference type="PANTHER" id="PTHR24390:SF248">
    <property type="entry name" value="ZINC FINGER PROTEIN 569-LIKE"/>
    <property type="match status" value="1"/>
</dbReference>
<dbReference type="InterPro" id="IPR013087">
    <property type="entry name" value="Znf_C2H2_type"/>
</dbReference>
<evidence type="ECO:0000256" key="3">
    <source>
        <dbReference type="ARBA" id="ARBA00022737"/>
    </source>
</evidence>
<evidence type="ECO:0000256" key="2">
    <source>
        <dbReference type="ARBA" id="ARBA00022723"/>
    </source>
</evidence>
<dbReference type="FunFam" id="3.30.160.60:FF:002203">
    <property type="entry name" value="Zinc finger protein 142-like Protein"/>
    <property type="match status" value="3"/>
</dbReference>
<dbReference type="SUPFAM" id="SSF57667">
    <property type="entry name" value="beta-beta-alpha zinc fingers"/>
    <property type="match status" value="4"/>
</dbReference>
<dbReference type="Proteomes" id="UP001159042">
    <property type="component" value="Unassembled WGS sequence"/>
</dbReference>
<feature type="domain" description="C2H2-type" evidence="8">
    <location>
        <begin position="180"/>
        <end position="207"/>
    </location>
</feature>
<dbReference type="Gene3D" id="3.30.160.60">
    <property type="entry name" value="Classic Zinc Finger"/>
    <property type="match status" value="8"/>
</dbReference>
<dbReference type="GO" id="GO:0008270">
    <property type="term" value="F:zinc ion binding"/>
    <property type="evidence" value="ECO:0007669"/>
    <property type="project" value="UniProtKB-KW"/>
</dbReference>
<dbReference type="PANTHER" id="PTHR24390">
    <property type="entry name" value="ZINC FINGER PROTEIN"/>
    <property type="match status" value="1"/>
</dbReference>
<dbReference type="Pfam" id="PF13909">
    <property type="entry name" value="zf-H2C2_5"/>
    <property type="match status" value="1"/>
</dbReference>
<sequence>MKKIHSTFVETKDAFKVEAELEIANNCIKSEDLELICNDIKTNMLDEELIRDPIKVEEQGIVYEDLMEDVSFSETEGETKFFECHQLQDQHASVGGSKHSKGDNNTLGLHQDELLDTKTLKCNLCDYQAKKRANLMRHAIIHKDPSQVKWFECDSCNFKTKRSDHLRSHVFVHKDPLEWFKCHLCNYKAKLKPNLNQHMRIHKDNWQTQWFKCELCDVRTKQKSHLNRHMIVHKATSEIEWFQCNLCDYKTKHKSSWKTHVMLIHEDPSQVQWFECDLCSFKAKRRYVLKNHALVHKDPCEWFKCNVCEYSTTVKGNLTKHALVHKDPSERNWFRCTLCDYKAGEKKYLKKHMSVHNNDVKVEELEVIHDCVKTETLESICDSIKCESTNNEFMPDLNSCPVEQRVDDPSEVKPDESNSSTNFKTLATHQNSSVCKKSFKCDLCDYKAKQKSNLRRHMLIHKQPSAVEWFKCDLCNFKTKRRDYLKAHGLVHKHRSERYRCSVCGYDAKEKDTLKQHVLIHKHKSHAQWSECDMYESAKKEVKTEERQKITTQPTACPLWPTGWSQDRRRSFEGPTPTGSSGRDRIHLYEASRPTEMGVTSWSVNIEMLLKAGDYEILSYSIQMEEDILNGRAFNMQHSDFKHAAIKEEKLEVINDFIKTEEPTLVCGSDAINMDHQELVFDYL</sequence>
<dbReference type="EMBL" id="JANEYG010000089">
    <property type="protein sequence ID" value="KAJ8913667.1"/>
    <property type="molecule type" value="Genomic_DNA"/>
</dbReference>
<keyword evidence="4 7" id="KW-0863">Zinc-finger</keyword>
<accession>A0AAV8VH73</accession>
<evidence type="ECO:0000256" key="1">
    <source>
        <dbReference type="ARBA" id="ARBA00004123"/>
    </source>
</evidence>
<feature type="domain" description="C2H2-type" evidence="8">
    <location>
        <begin position="303"/>
        <end position="330"/>
    </location>
</feature>
<name>A0AAV8VH73_9CUCU</name>
<dbReference type="SMART" id="SM00355">
    <property type="entry name" value="ZnF_C2H2"/>
    <property type="match status" value="11"/>
</dbReference>
<protein>
    <recommendedName>
        <fullName evidence="8">C2H2-type domain-containing protein</fullName>
    </recommendedName>
</protein>
<evidence type="ECO:0000256" key="7">
    <source>
        <dbReference type="PROSITE-ProRule" id="PRU00042"/>
    </source>
</evidence>
<dbReference type="GO" id="GO:0006357">
    <property type="term" value="P:regulation of transcription by RNA polymerase II"/>
    <property type="evidence" value="ECO:0007669"/>
    <property type="project" value="TreeGrafter"/>
</dbReference>
<feature type="domain" description="C2H2-type" evidence="8">
    <location>
        <begin position="211"/>
        <end position="238"/>
    </location>
</feature>
<reference evidence="9 10" key="1">
    <citation type="journal article" date="2023" name="Insect Mol. Biol.">
        <title>Genome sequencing provides insights into the evolution of gene families encoding plant cell wall-degrading enzymes in longhorned beetles.</title>
        <authorList>
            <person name="Shin N.R."/>
            <person name="Okamura Y."/>
            <person name="Kirsch R."/>
            <person name="Pauchet Y."/>
        </authorList>
    </citation>
    <scope>NUCLEOTIDE SEQUENCE [LARGE SCALE GENOMIC DNA]</scope>
    <source>
        <strain evidence="9">EAD_L_NR</strain>
    </source>
</reference>
<feature type="domain" description="C2H2-type" evidence="8">
    <location>
        <begin position="439"/>
        <end position="466"/>
    </location>
</feature>
<keyword evidence="5" id="KW-0862">Zinc</keyword>